<reference evidence="2" key="1">
    <citation type="submission" date="2009-11" db="EMBL/GenBank/DDBJ databases">
        <authorList>
            <consortium name="The Broad Institute Genome Sequencing Platform"/>
            <person name="Ward D."/>
            <person name="Feldgarden M."/>
            <person name="Earl A."/>
            <person name="Young S.K."/>
            <person name="Zeng Q."/>
            <person name="Koehrsen M."/>
            <person name="Alvarado L."/>
            <person name="Berlin A."/>
            <person name="Bochicchio J."/>
            <person name="Borenstein D."/>
            <person name="Chapman S.B."/>
            <person name="Chen Z."/>
            <person name="Engels R."/>
            <person name="Freedman E."/>
            <person name="Gellesch M."/>
            <person name="Goldberg J."/>
            <person name="Griggs A."/>
            <person name="Gujja S."/>
            <person name="Heilman E."/>
            <person name="Heiman D."/>
            <person name="Hepburn T."/>
            <person name="Howarth C."/>
            <person name="Jen D."/>
            <person name="Larson L."/>
            <person name="Lewis B."/>
            <person name="Mehta T."/>
            <person name="Park D."/>
            <person name="Pearson M."/>
            <person name="Roberts A."/>
            <person name="Saif S."/>
            <person name="Shea T."/>
            <person name="Shenoy N."/>
            <person name="Sisk P."/>
            <person name="Stolte C."/>
            <person name="Sykes S."/>
            <person name="Thomson T."/>
            <person name="Walk T."/>
            <person name="White J."/>
            <person name="Yandava C."/>
            <person name="Izard J."/>
            <person name="Baranova O.V."/>
            <person name="Blanton J.M."/>
            <person name="Tanner A.C."/>
            <person name="Dewhirst F.E."/>
            <person name="Haas B."/>
            <person name="Nusbaum C."/>
            <person name="Birren B."/>
        </authorList>
    </citation>
    <scope>NUCLEOTIDE SEQUENCE [LARGE SCALE GENOMIC DNA]</scope>
    <source>
        <strain evidence="2">1-1 BBBD Race 1</strain>
    </source>
</reference>
<protein>
    <recommendedName>
        <fullName evidence="5">DUF4219 domain-containing protein</fullName>
    </recommendedName>
</protein>
<feature type="region of interest" description="Disordered" evidence="1">
    <location>
        <begin position="1"/>
        <end position="93"/>
    </location>
</feature>
<feature type="compositionally biased region" description="Low complexity" evidence="1">
    <location>
        <begin position="79"/>
        <end position="93"/>
    </location>
</feature>
<keyword evidence="4" id="KW-1185">Reference proteome</keyword>
<reference evidence="3" key="4">
    <citation type="submission" date="2025-05" db="UniProtKB">
        <authorList>
            <consortium name="EnsemblFungi"/>
        </authorList>
    </citation>
    <scope>IDENTIFICATION</scope>
    <source>
        <strain evidence="3">isolate 1-1 / race 1 (BBBD)</strain>
    </source>
</reference>
<organism evidence="2">
    <name type="scientific">Puccinia triticina (isolate 1-1 / race 1 (BBBD))</name>
    <name type="common">Brown leaf rust fungus</name>
    <dbReference type="NCBI Taxonomy" id="630390"/>
    <lineage>
        <taxon>Eukaryota</taxon>
        <taxon>Fungi</taxon>
        <taxon>Dikarya</taxon>
        <taxon>Basidiomycota</taxon>
        <taxon>Pucciniomycotina</taxon>
        <taxon>Pucciniomycetes</taxon>
        <taxon>Pucciniales</taxon>
        <taxon>Pucciniaceae</taxon>
        <taxon>Puccinia</taxon>
    </lineage>
</organism>
<proteinExistence type="predicted"/>
<reference evidence="3 4" key="3">
    <citation type="journal article" date="2017" name="G3 (Bethesda)">
        <title>Comparative analysis highlights variable genome content of wheat rusts and divergence of the mating loci.</title>
        <authorList>
            <person name="Cuomo C.A."/>
            <person name="Bakkeren G."/>
            <person name="Khalil H.B."/>
            <person name="Panwar V."/>
            <person name="Joly D."/>
            <person name="Linning R."/>
            <person name="Sakthikumar S."/>
            <person name="Song X."/>
            <person name="Adiconis X."/>
            <person name="Fan L."/>
            <person name="Goldberg J.M."/>
            <person name="Levin J.Z."/>
            <person name="Young S."/>
            <person name="Zeng Q."/>
            <person name="Anikster Y."/>
            <person name="Bruce M."/>
            <person name="Wang M."/>
            <person name="Yin C."/>
            <person name="McCallum B."/>
            <person name="Szabo L.J."/>
            <person name="Hulbert S."/>
            <person name="Chen X."/>
            <person name="Fellers J.P."/>
        </authorList>
    </citation>
    <scope>NUCLEOTIDE SEQUENCE</scope>
    <source>
        <strain evidence="4">Isolate 1-1 / race 1 (BBBD)</strain>
        <strain evidence="3">isolate 1-1 / race 1 (BBBD)</strain>
    </source>
</reference>
<reference evidence="2" key="2">
    <citation type="submission" date="2016-05" db="EMBL/GenBank/DDBJ databases">
        <title>Comparative analysis highlights variable genome content of wheat rusts and divergence of the mating loci.</title>
        <authorList>
            <person name="Cuomo C.A."/>
            <person name="Bakkeren G."/>
            <person name="Szabo L."/>
            <person name="Khalil H."/>
            <person name="Joly D."/>
            <person name="Goldberg J."/>
            <person name="Young S."/>
            <person name="Zeng Q."/>
            <person name="Fellers J."/>
        </authorList>
    </citation>
    <scope>NUCLEOTIDE SEQUENCE [LARGE SCALE GENOMIC DNA]</scope>
    <source>
        <strain evidence="2">1-1 BBBD Race 1</strain>
    </source>
</reference>
<dbReference type="EnsemblFungi" id="PTTG_07550-t43_1">
    <property type="protein sequence ID" value="PTTG_07550-t43_1-p1"/>
    <property type="gene ID" value="PTTG_07550"/>
</dbReference>
<feature type="compositionally biased region" description="Basic and acidic residues" evidence="1">
    <location>
        <begin position="1"/>
        <end position="11"/>
    </location>
</feature>
<dbReference type="OrthoDB" id="8047701at2759"/>
<gene>
    <name evidence="2" type="ORF">PTTG_07550</name>
</gene>
<evidence type="ECO:0000313" key="2">
    <source>
        <dbReference type="EMBL" id="OAV90922.1"/>
    </source>
</evidence>
<sequence length="250" mass="27532">MHVALRQKECAKANSSAPLSLATSSTDAEPKRPKHDKPPNSTPSSNAKSDRHGSSLRDRITNPARGEQIAMAGTRQAPAASTSATASAATNTSSSKERDLFKCPIFDGDNFPIWQRKVKMYLAVKSLLKCIKQPLPQNATQEQKQEYIRAAAILSGHYASSSVLAIYHAWCKWEDIQYDNEINWYITQLEAMLAEFAAMGLDVPATILSCTIIAQISRKRPSLMETLISNAKLLANPKHIIGKLRDIVLQ</sequence>
<dbReference type="VEuPathDB" id="FungiDB:PTTG_07550"/>
<evidence type="ECO:0000313" key="3">
    <source>
        <dbReference type="EnsemblFungi" id="PTTG_07550-t43_1-p1"/>
    </source>
</evidence>
<accession>A0A0C4F376</accession>
<evidence type="ECO:0000256" key="1">
    <source>
        <dbReference type="SAM" id="MobiDB-lite"/>
    </source>
</evidence>
<feature type="compositionally biased region" description="Low complexity" evidence="1">
    <location>
        <begin position="15"/>
        <end position="26"/>
    </location>
</feature>
<dbReference type="EMBL" id="ADAS02000091">
    <property type="protein sequence ID" value="OAV90922.1"/>
    <property type="molecule type" value="Genomic_DNA"/>
</dbReference>
<dbReference type="Proteomes" id="UP000005240">
    <property type="component" value="Unassembled WGS sequence"/>
</dbReference>
<evidence type="ECO:0000313" key="4">
    <source>
        <dbReference type="Proteomes" id="UP000005240"/>
    </source>
</evidence>
<name>A0A0C4F376_PUCT1</name>
<dbReference type="AlphaFoldDB" id="A0A0C4F376"/>
<evidence type="ECO:0008006" key="5">
    <source>
        <dbReference type="Google" id="ProtNLM"/>
    </source>
</evidence>
<feature type="compositionally biased region" description="Basic and acidic residues" evidence="1">
    <location>
        <begin position="48"/>
        <end position="60"/>
    </location>
</feature>